<reference evidence="2 3" key="1">
    <citation type="submission" date="2016-08" db="EMBL/GenBank/DDBJ databases">
        <title>Genome of Bacillus solimangrovi GH2-4.</title>
        <authorList>
            <person name="Lim S."/>
            <person name="Kim B.-C."/>
        </authorList>
    </citation>
    <scope>NUCLEOTIDE SEQUENCE [LARGE SCALE GENOMIC DNA]</scope>
    <source>
        <strain evidence="2 3">GH2-4</strain>
    </source>
</reference>
<keyword evidence="3" id="KW-1185">Reference proteome</keyword>
<evidence type="ECO:0000256" key="1">
    <source>
        <dbReference type="SAM" id="Phobius"/>
    </source>
</evidence>
<organism evidence="2 3">
    <name type="scientific">Bacillus solimangrovi</name>
    <dbReference type="NCBI Taxonomy" id="1305675"/>
    <lineage>
        <taxon>Bacteria</taxon>
        <taxon>Bacillati</taxon>
        <taxon>Bacillota</taxon>
        <taxon>Bacilli</taxon>
        <taxon>Bacillales</taxon>
        <taxon>Bacillaceae</taxon>
        <taxon>Bacillus</taxon>
    </lineage>
</organism>
<accession>A0A1E5LJW1</accession>
<evidence type="ECO:0000313" key="2">
    <source>
        <dbReference type="EMBL" id="OEH94389.1"/>
    </source>
</evidence>
<sequence>MVKKSIKFALSYFLTLTVWQLIFKSKINWIENIAISFITFLILLFYEWSKIPYNWKKDDDR</sequence>
<protein>
    <submittedName>
        <fullName evidence="2">Uncharacterized protein</fullName>
    </submittedName>
</protein>
<keyword evidence="1" id="KW-0472">Membrane</keyword>
<dbReference type="AlphaFoldDB" id="A0A1E5LJW1"/>
<keyword evidence="1" id="KW-0812">Transmembrane</keyword>
<dbReference type="EMBL" id="MJEH01000002">
    <property type="protein sequence ID" value="OEH94389.1"/>
    <property type="molecule type" value="Genomic_DNA"/>
</dbReference>
<gene>
    <name evidence="2" type="ORF">BFG57_07955</name>
</gene>
<feature type="transmembrane region" description="Helical" evidence="1">
    <location>
        <begin position="30"/>
        <end position="48"/>
    </location>
</feature>
<evidence type="ECO:0000313" key="3">
    <source>
        <dbReference type="Proteomes" id="UP000095209"/>
    </source>
</evidence>
<proteinExistence type="predicted"/>
<comment type="caution">
    <text evidence="2">The sequence shown here is derived from an EMBL/GenBank/DDBJ whole genome shotgun (WGS) entry which is preliminary data.</text>
</comment>
<name>A0A1E5LJW1_9BACI</name>
<keyword evidence="1" id="KW-1133">Transmembrane helix</keyword>
<dbReference type="Proteomes" id="UP000095209">
    <property type="component" value="Unassembled WGS sequence"/>
</dbReference>